<dbReference type="EMBL" id="QCYY01002164">
    <property type="protein sequence ID" value="ROT72390.1"/>
    <property type="molecule type" value="Genomic_DNA"/>
</dbReference>
<sequence>MNEASHLFDSRAVSPFVQGSAASDALPTASPDNAGRRRNSPTGSFRQMTSRVRGERAGTRVGRCVTAHSLARLTTPSLASLPVIWPVLILSPQEHSLQLELLRHLLLLRAARVSGKRERSPNARIEPRLLPSYEKGFADATFLHPPPRSSFHTPLHLGPLPHSLYPGPPPHPLHPGPPSTPPSTKDFPPLPLSFHPGPHPHTRPPRPFSPIPSSIGHPACIPLCFQHPPPSYPLYLSPSFYLDHEPVTPHHNYNSPTTIPSPPHSYSAATTLLLHHNHSSPNTTPTLLPQPQLPHHSPYSPTSIPTLPPQFPTTTSISPIQQQLPLITHSPTTTTTPHQNPIPPTQSQLPHHNPSSLITIPNPPTTAPLSPTFTHFTHHSFRFLTDFSLFSPSYLHPPRPLPHYLTPDATPVFP</sequence>
<feature type="compositionally biased region" description="Low complexity" evidence="1">
    <location>
        <begin position="279"/>
        <end position="298"/>
    </location>
</feature>
<evidence type="ECO:0000313" key="2">
    <source>
        <dbReference type="EMBL" id="ROT72390.1"/>
    </source>
</evidence>
<feature type="region of interest" description="Disordered" evidence="1">
    <location>
        <begin position="332"/>
        <end position="351"/>
    </location>
</feature>
<evidence type="ECO:0000313" key="3">
    <source>
        <dbReference type="Proteomes" id="UP000283509"/>
    </source>
</evidence>
<accession>A0A423T7H5</accession>
<feature type="compositionally biased region" description="Pro residues" evidence="1">
    <location>
        <begin position="166"/>
        <end position="181"/>
    </location>
</feature>
<keyword evidence="3" id="KW-1185">Reference proteome</keyword>
<evidence type="ECO:0000256" key="1">
    <source>
        <dbReference type="SAM" id="MobiDB-lite"/>
    </source>
</evidence>
<name>A0A423T7H5_PENVA</name>
<feature type="region of interest" description="Disordered" evidence="1">
    <location>
        <begin position="277"/>
        <end position="309"/>
    </location>
</feature>
<feature type="region of interest" description="Disordered" evidence="1">
    <location>
        <begin position="22"/>
        <end position="59"/>
    </location>
</feature>
<proteinExistence type="predicted"/>
<feature type="compositionally biased region" description="Low complexity" evidence="1">
    <location>
        <begin position="153"/>
        <end position="165"/>
    </location>
</feature>
<feature type="compositionally biased region" description="Polar residues" evidence="1">
    <location>
        <begin position="40"/>
        <end position="50"/>
    </location>
</feature>
<reference evidence="2 3" key="2">
    <citation type="submission" date="2019-01" db="EMBL/GenBank/DDBJ databases">
        <title>The decoding of complex shrimp genome reveals the adaptation for benthos swimmer, frequently molting mechanism and breeding impact on genome.</title>
        <authorList>
            <person name="Sun Y."/>
            <person name="Gao Y."/>
            <person name="Yu Y."/>
        </authorList>
    </citation>
    <scope>NUCLEOTIDE SEQUENCE [LARGE SCALE GENOMIC DNA]</scope>
    <source>
        <tissue evidence="2">Muscle</tissue>
    </source>
</reference>
<dbReference type="AlphaFoldDB" id="A0A423T7H5"/>
<comment type="caution">
    <text evidence="2">The sequence shown here is derived from an EMBL/GenBank/DDBJ whole genome shotgun (WGS) entry which is preliminary data.</text>
</comment>
<dbReference type="Proteomes" id="UP000283509">
    <property type="component" value="Unassembled WGS sequence"/>
</dbReference>
<dbReference type="STRING" id="6689.A0A423T7H5"/>
<reference evidence="2 3" key="1">
    <citation type="submission" date="2018-04" db="EMBL/GenBank/DDBJ databases">
        <authorList>
            <person name="Zhang X."/>
            <person name="Yuan J."/>
            <person name="Li F."/>
            <person name="Xiang J."/>
        </authorList>
    </citation>
    <scope>NUCLEOTIDE SEQUENCE [LARGE SCALE GENOMIC DNA]</scope>
    <source>
        <tissue evidence="2">Muscle</tissue>
    </source>
</reference>
<organism evidence="2 3">
    <name type="scientific">Penaeus vannamei</name>
    <name type="common">Whiteleg shrimp</name>
    <name type="synonym">Litopenaeus vannamei</name>
    <dbReference type="NCBI Taxonomy" id="6689"/>
    <lineage>
        <taxon>Eukaryota</taxon>
        <taxon>Metazoa</taxon>
        <taxon>Ecdysozoa</taxon>
        <taxon>Arthropoda</taxon>
        <taxon>Crustacea</taxon>
        <taxon>Multicrustacea</taxon>
        <taxon>Malacostraca</taxon>
        <taxon>Eumalacostraca</taxon>
        <taxon>Eucarida</taxon>
        <taxon>Decapoda</taxon>
        <taxon>Dendrobranchiata</taxon>
        <taxon>Penaeoidea</taxon>
        <taxon>Penaeidae</taxon>
        <taxon>Penaeus</taxon>
    </lineage>
</organism>
<protein>
    <submittedName>
        <fullName evidence="2">Uncharacterized protein</fullName>
    </submittedName>
</protein>
<gene>
    <name evidence="2" type="ORF">C7M84_009227</name>
</gene>
<feature type="region of interest" description="Disordered" evidence="1">
    <location>
        <begin position="153"/>
        <end position="205"/>
    </location>
</feature>